<accession>A0A151MGJ6</accession>
<name>A0A151MGJ6_ALLMI</name>
<keyword evidence="2" id="KW-1185">Reference proteome</keyword>
<dbReference type="EMBL" id="AKHW03006178">
    <property type="protein sequence ID" value="KYO23645.1"/>
    <property type="molecule type" value="Genomic_DNA"/>
</dbReference>
<evidence type="ECO:0000313" key="2">
    <source>
        <dbReference type="Proteomes" id="UP000050525"/>
    </source>
</evidence>
<evidence type="ECO:0000313" key="1">
    <source>
        <dbReference type="EMBL" id="KYO23645.1"/>
    </source>
</evidence>
<sequence>MTGCQLHSVIYASNYDNVSRPCSSPAAGFQPEIGYQSLGQRGELLVPWRRSTAKNGTRSLDSLKRTP</sequence>
<dbReference type="Proteomes" id="UP000050525">
    <property type="component" value="Unassembled WGS sequence"/>
</dbReference>
<proteinExistence type="predicted"/>
<organism evidence="1 2">
    <name type="scientific">Alligator mississippiensis</name>
    <name type="common">American alligator</name>
    <dbReference type="NCBI Taxonomy" id="8496"/>
    <lineage>
        <taxon>Eukaryota</taxon>
        <taxon>Metazoa</taxon>
        <taxon>Chordata</taxon>
        <taxon>Craniata</taxon>
        <taxon>Vertebrata</taxon>
        <taxon>Euteleostomi</taxon>
        <taxon>Archelosauria</taxon>
        <taxon>Archosauria</taxon>
        <taxon>Crocodylia</taxon>
        <taxon>Alligatoridae</taxon>
        <taxon>Alligatorinae</taxon>
        <taxon>Alligator</taxon>
    </lineage>
</organism>
<gene>
    <name evidence="1" type="ORF">Y1Q_0002281</name>
</gene>
<comment type="caution">
    <text evidence="1">The sequence shown here is derived from an EMBL/GenBank/DDBJ whole genome shotgun (WGS) entry which is preliminary data.</text>
</comment>
<dbReference type="AlphaFoldDB" id="A0A151MGJ6"/>
<reference evidence="1 2" key="1">
    <citation type="journal article" date="2012" name="Genome Biol.">
        <title>Sequencing three crocodilian genomes to illuminate the evolution of archosaurs and amniotes.</title>
        <authorList>
            <person name="St John J.A."/>
            <person name="Braun E.L."/>
            <person name="Isberg S.R."/>
            <person name="Miles L.G."/>
            <person name="Chong A.Y."/>
            <person name="Gongora J."/>
            <person name="Dalzell P."/>
            <person name="Moran C."/>
            <person name="Bed'hom B."/>
            <person name="Abzhanov A."/>
            <person name="Burgess S.C."/>
            <person name="Cooksey A.M."/>
            <person name="Castoe T.A."/>
            <person name="Crawford N.G."/>
            <person name="Densmore L.D."/>
            <person name="Drew J.C."/>
            <person name="Edwards S.V."/>
            <person name="Faircloth B.C."/>
            <person name="Fujita M.K."/>
            <person name="Greenwold M.J."/>
            <person name="Hoffmann F.G."/>
            <person name="Howard J.M."/>
            <person name="Iguchi T."/>
            <person name="Janes D.E."/>
            <person name="Khan S.Y."/>
            <person name="Kohno S."/>
            <person name="de Koning A.J."/>
            <person name="Lance S.L."/>
            <person name="McCarthy F.M."/>
            <person name="McCormack J.E."/>
            <person name="Merchant M.E."/>
            <person name="Peterson D.G."/>
            <person name="Pollock D.D."/>
            <person name="Pourmand N."/>
            <person name="Raney B.J."/>
            <person name="Roessler K.A."/>
            <person name="Sanford J.R."/>
            <person name="Sawyer R.H."/>
            <person name="Schmidt C.J."/>
            <person name="Triplett E.W."/>
            <person name="Tuberville T.D."/>
            <person name="Venegas-Anaya M."/>
            <person name="Howard J.T."/>
            <person name="Jarvis E.D."/>
            <person name="Guillette L.J.Jr."/>
            <person name="Glenn T.C."/>
            <person name="Green R.E."/>
            <person name="Ray D.A."/>
        </authorList>
    </citation>
    <scope>NUCLEOTIDE SEQUENCE [LARGE SCALE GENOMIC DNA]</scope>
    <source>
        <strain evidence="1">KSC_2009_1</strain>
    </source>
</reference>
<protein>
    <submittedName>
        <fullName evidence="1">Uncharacterized protein</fullName>
    </submittedName>
</protein>